<comment type="caution">
    <text evidence="4">The sequence shown here is derived from an EMBL/GenBank/DDBJ whole genome shotgun (WGS) entry which is preliminary data.</text>
</comment>
<sequence>MADTGGGHTVGFASPFKPLLSAGRLRCIGGTTPSGYKKYIEADASLERSFTPVVVNELAVPETVTILRTLKKKNSPSLPWTYLTKLNVRMSREMTPARIDRLQFELEGEIRAIERETDSASRERLQLAQKAVAEVSEELGSLKAAYENRRRVQDDITRLQKKIEEFKGKSTEKGNGGKATEAERNHDLPLLRT</sequence>
<dbReference type="GO" id="GO:0005737">
    <property type="term" value="C:cytoplasm"/>
    <property type="evidence" value="ECO:0007669"/>
    <property type="project" value="TreeGrafter"/>
</dbReference>
<accession>A0A9P3PJS2</accession>
<dbReference type="GO" id="GO:0034605">
    <property type="term" value="P:cellular response to heat"/>
    <property type="evidence" value="ECO:0007669"/>
    <property type="project" value="TreeGrafter"/>
</dbReference>
<evidence type="ECO:0000256" key="3">
    <source>
        <dbReference type="SAM" id="MobiDB-lite"/>
    </source>
</evidence>
<keyword evidence="2" id="KW-0067">ATP-binding</keyword>
<dbReference type="GO" id="GO:0016887">
    <property type="term" value="F:ATP hydrolysis activity"/>
    <property type="evidence" value="ECO:0007669"/>
    <property type="project" value="TreeGrafter"/>
</dbReference>
<dbReference type="PANTHER" id="PTHR11638:SF18">
    <property type="entry name" value="HEAT SHOCK PROTEIN 104"/>
    <property type="match status" value="1"/>
</dbReference>
<organism evidence="4 5">
    <name type="scientific">Lyophyllum shimeji</name>
    <name type="common">Hon-shimeji</name>
    <name type="synonym">Tricholoma shimeji</name>
    <dbReference type="NCBI Taxonomy" id="47721"/>
    <lineage>
        <taxon>Eukaryota</taxon>
        <taxon>Fungi</taxon>
        <taxon>Dikarya</taxon>
        <taxon>Basidiomycota</taxon>
        <taxon>Agaricomycotina</taxon>
        <taxon>Agaricomycetes</taxon>
        <taxon>Agaricomycetidae</taxon>
        <taxon>Agaricales</taxon>
        <taxon>Tricholomatineae</taxon>
        <taxon>Lyophyllaceae</taxon>
        <taxon>Lyophyllum</taxon>
    </lineage>
</organism>
<proteinExistence type="predicted"/>
<dbReference type="SUPFAM" id="SSF52540">
    <property type="entry name" value="P-loop containing nucleoside triphosphate hydrolases"/>
    <property type="match status" value="1"/>
</dbReference>
<gene>
    <name evidence="4" type="primary">HSP104</name>
    <name evidence="4" type="ORF">LshimejAT787_0309050</name>
</gene>
<evidence type="ECO:0000313" key="4">
    <source>
        <dbReference type="EMBL" id="GLB36617.1"/>
    </source>
</evidence>
<dbReference type="AlphaFoldDB" id="A0A9P3PJS2"/>
<name>A0A9P3PJS2_LYOSH</name>
<dbReference type="Proteomes" id="UP001063166">
    <property type="component" value="Unassembled WGS sequence"/>
</dbReference>
<dbReference type="GO" id="GO:0005524">
    <property type="term" value="F:ATP binding"/>
    <property type="evidence" value="ECO:0007669"/>
    <property type="project" value="UniProtKB-KW"/>
</dbReference>
<protein>
    <submittedName>
        <fullName evidence="4">ClpA ClpB family protein</fullName>
    </submittedName>
</protein>
<evidence type="ECO:0000256" key="2">
    <source>
        <dbReference type="ARBA" id="ARBA00022840"/>
    </source>
</evidence>
<keyword evidence="1" id="KW-0547">Nucleotide-binding</keyword>
<dbReference type="OrthoDB" id="47330at2759"/>
<dbReference type="PANTHER" id="PTHR11638">
    <property type="entry name" value="ATP-DEPENDENT CLP PROTEASE"/>
    <property type="match status" value="1"/>
</dbReference>
<keyword evidence="5" id="KW-1185">Reference proteome</keyword>
<feature type="compositionally biased region" description="Basic and acidic residues" evidence="3">
    <location>
        <begin position="180"/>
        <end position="193"/>
    </location>
</feature>
<dbReference type="EMBL" id="BRPK01000003">
    <property type="protein sequence ID" value="GLB36617.1"/>
    <property type="molecule type" value="Genomic_DNA"/>
</dbReference>
<evidence type="ECO:0000256" key="1">
    <source>
        <dbReference type="ARBA" id="ARBA00022741"/>
    </source>
</evidence>
<dbReference type="InterPro" id="IPR050130">
    <property type="entry name" value="ClpA_ClpB"/>
</dbReference>
<feature type="region of interest" description="Disordered" evidence="3">
    <location>
        <begin position="164"/>
        <end position="193"/>
    </location>
</feature>
<dbReference type="Gene3D" id="6.10.140.130">
    <property type="match status" value="1"/>
</dbReference>
<evidence type="ECO:0000313" key="5">
    <source>
        <dbReference type="Proteomes" id="UP001063166"/>
    </source>
</evidence>
<dbReference type="Gene3D" id="3.40.50.300">
    <property type="entry name" value="P-loop containing nucleotide triphosphate hydrolases"/>
    <property type="match status" value="1"/>
</dbReference>
<reference evidence="4" key="1">
    <citation type="submission" date="2022-07" db="EMBL/GenBank/DDBJ databases">
        <title>The genome of Lyophyllum shimeji provides insight into the initial evolution of ectomycorrhizal fungal genome.</title>
        <authorList>
            <person name="Kobayashi Y."/>
            <person name="Shibata T."/>
            <person name="Hirakawa H."/>
            <person name="Shigenobu S."/>
            <person name="Nishiyama T."/>
            <person name="Yamada A."/>
            <person name="Hasebe M."/>
            <person name="Kawaguchi M."/>
        </authorList>
    </citation>
    <scope>NUCLEOTIDE SEQUENCE</scope>
    <source>
        <strain evidence="4">AT787</strain>
    </source>
</reference>
<dbReference type="InterPro" id="IPR027417">
    <property type="entry name" value="P-loop_NTPase"/>
</dbReference>